<dbReference type="InterPro" id="IPR002110">
    <property type="entry name" value="Ankyrin_rpt"/>
</dbReference>
<dbReference type="GO" id="GO:0043596">
    <property type="term" value="C:nuclear replication fork"/>
    <property type="evidence" value="ECO:0007669"/>
    <property type="project" value="TreeGrafter"/>
</dbReference>
<feature type="repeat" description="ANK" evidence="4">
    <location>
        <begin position="74"/>
        <end position="106"/>
    </location>
</feature>
<dbReference type="Proteomes" id="UP001152747">
    <property type="component" value="Unassembled WGS sequence"/>
</dbReference>
<keyword evidence="2" id="KW-0677">Repeat</keyword>
<dbReference type="PANTHER" id="PTHR46358:SF1">
    <property type="entry name" value="TONSOKU-LIKE PROTEIN"/>
    <property type="match status" value="1"/>
</dbReference>
<dbReference type="PANTHER" id="PTHR46358">
    <property type="entry name" value="TONSOKU-LIKE PROTEIN"/>
    <property type="match status" value="1"/>
</dbReference>
<evidence type="ECO:0000256" key="5">
    <source>
        <dbReference type="SAM" id="MobiDB-lite"/>
    </source>
</evidence>
<dbReference type="Gene3D" id="1.25.40.20">
    <property type="entry name" value="Ankyrin repeat-containing domain"/>
    <property type="match status" value="1"/>
</dbReference>
<dbReference type="OrthoDB" id="4772757at2759"/>
<dbReference type="PROSITE" id="PS50088">
    <property type="entry name" value="ANK_REPEAT"/>
    <property type="match status" value="2"/>
</dbReference>
<dbReference type="GO" id="GO:0031297">
    <property type="term" value="P:replication fork processing"/>
    <property type="evidence" value="ECO:0007669"/>
    <property type="project" value="TreeGrafter"/>
</dbReference>
<keyword evidence="7" id="KW-1185">Reference proteome</keyword>
<dbReference type="SMART" id="SM00248">
    <property type="entry name" value="ANK"/>
    <property type="match status" value="2"/>
</dbReference>
<dbReference type="AlphaFoldDB" id="A0A9P1I2Y5"/>
<accession>A0A9P1I2Y5</accession>
<feature type="region of interest" description="Disordered" evidence="5">
    <location>
        <begin position="167"/>
        <end position="226"/>
    </location>
</feature>
<dbReference type="PROSITE" id="PS50297">
    <property type="entry name" value="ANK_REP_REGION"/>
    <property type="match status" value="1"/>
</dbReference>
<dbReference type="InterPro" id="IPR036770">
    <property type="entry name" value="Ankyrin_rpt-contain_sf"/>
</dbReference>
<evidence type="ECO:0000256" key="1">
    <source>
        <dbReference type="ARBA" id="ARBA00004123"/>
    </source>
</evidence>
<keyword evidence="3" id="KW-0539">Nucleus</keyword>
<proteinExistence type="predicted"/>
<evidence type="ECO:0000256" key="2">
    <source>
        <dbReference type="ARBA" id="ARBA00022737"/>
    </source>
</evidence>
<evidence type="ECO:0008006" key="8">
    <source>
        <dbReference type="Google" id="ProtNLM"/>
    </source>
</evidence>
<protein>
    <recommendedName>
        <fullName evidence="8">ANK_REP_REGION domain-containing protein</fullName>
    </recommendedName>
</protein>
<comment type="subcellular location">
    <subcellularLocation>
        <location evidence="1">Nucleus</location>
    </subcellularLocation>
</comment>
<sequence length="226" mass="25829">MCRNGYDVNAEGYGGWTPLAEAVDYAQLENVKILLKYGANVNCVSRENVENLSDSRNNRNGCHYPGDIFPTRHYRITPLMDAVMNGFYEIAKVLMDNNADLRMIDSIGWTAYNHLENFIKDKGCDDDGLEFKEYLKNEMIQRNISLLPMDPSSRRSSSHVKLSDDIFETESQNDDDDDCTYIPSTSRIQKRPYSFENFENLPKRKPPSLSSKPPPLRQSPNDLSAI</sequence>
<evidence type="ECO:0000313" key="6">
    <source>
        <dbReference type="EMBL" id="CAI5437522.1"/>
    </source>
</evidence>
<keyword evidence="4" id="KW-0040">ANK repeat</keyword>
<dbReference type="SUPFAM" id="SSF48403">
    <property type="entry name" value="Ankyrin repeat"/>
    <property type="match status" value="1"/>
</dbReference>
<evidence type="ECO:0000313" key="7">
    <source>
        <dbReference type="Proteomes" id="UP001152747"/>
    </source>
</evidence>
<comment type="caution">
    <text evidence="6">The sequence shown here is derived from an EMBL/GenBank/DDBJ whole genome shotgun (WGS) entry which is preliminary data.</text>
</comment>
<evidence type="ECO:0000256" key="3">
    <source>
        <dbReference type="ARBA" id="ARBA00023242"/>
    </source>
</evidence>
<dbReference type="Pfam" id="PF00023">
    <property type="entry name" value="Ank"/>
    <property type="match status" value="2"/>
</dbReference>
<evidence type="ECO:0000256" key="4">
    <source>
        <dbReference type="PROSITE-ProRule" id="PRU00023"/>
    </source>
</evidence>
<dbReference type="EMBL" id="CANHGI010000001">
    <property type="protein sequence ID" value="CAI5437522.1"/>
    <property type="molecule type" value="Genomic_DNA"/>
</dbReference>
<name>A0A9P1I2Y5_9PELO</name>
<feature type="compositionally biased region" description="Acidic residues" evidence="5">
    <location>
        <begin position="167"/>
        <end position="179"/>
    </location>
</feature>
<gene>
    <name evidence="6" type="ORF">CAMP_LOCUS159</name>
</gene>
<dbReference type="GO" id="GO:0000724">
    <property type="term" value="P:double-strand break repair via homologous recombination"/>
    <property type="evidence" value="ECO:0007669"/>
    <property type="project" value="TreeGrafter"/>
</dbReference>
<feature type="repeat" description="ANK" evidence="4">
    <location>
        <begin position="14"/>
        <end position="46"/>
    </location>
</feature>
<reference evidence="6" key="1">
    <citation type="submission" date="2022-11" db="EMBL/GenBank/DDBJ databases">
        <authorList>
            <person name="Kikuchi T."/>
        </authorList>
    </citation>
    <scope>NUCLEOTIDE SEQUENCE</scope>
    <source>
        <strain evidence="6">PS1010</strain>
    </source>
</reference>
<organism evidence="6 7">
    <name type="scientific">Caenorhabditis angaria</name>
    <dbReference type="NCBI Taxonomy" id="860376"/>
    <lineage>
        <taxon>Eukaryota</taxon>
        <taxon>Metazoa</taxon>
        <taxon>Ecdysozoa</taxon>
        <taxon>Nematoda</taxon>
        <taxon>Chromadorea</taxon>
        <taxon>Rhabditida</taxon>
        <taxon>Rhabditina</taxon>
        <taxon>Rhabditomorpha</taxon>
        <taxon>Rhabditoidea</taxon>
        <taxon>Rhabditidae</taxon>
        <taxon>Peloderinae</taxon>
        <taxon>Caenorhabditis</taxon>
    </lineage>
</organism>
<dbReference type="InterPro" id="IPR052311">
    <property type="entry name" value="MMS22L-TONSL_complex_comp"/>
</dbReference>